<dbReference type="RefSeq" id="WP_386372124.1">
    <property type="nucleotide sequence ID" value="NZ_JBHUMP010000003.1"/>
</dbReference>
<evidence type="ECO:0000313" key="4">
    <source>
        <dbReference type="Proteomes" id="UP001597474"/>
    </source>
</evidence>
<dbReference type="Proteomes" id="UP001597474">
    <property type="component" value="Unassembled WGS sequence"/>
</dbReference>
<dbReference type="PANTHER" id="PTHR36919">
    <property type="entry name" value="BLR1215 PROTEIN"/>
    <property type="match status" value="1"/>
</dbReference>
<protein>
    <submittedName>
        <fullName evidence="3">DUF2147 domain-containing protein</fullName>
    </submittedName>
</protein>
<dbReference type="PANTHER" id="PTHR36919:SF2">
    <property type="entry name" value="BLL6627 PROTEIN"/>
    <property type="match status" value="1"/>
</dbReference>
<keyword evidence="4" id="KW-1185">Reference proteome</keyword>
<evidence type="ECO:0000259" key="2">
    <source>
        <dbReference type="Pfam" id="PF09917"/>
    </source>
</evidence>
<name>A0ABW5TZ57_9RHOB</name>
<dbReference type="InterPro" id="IPR019223">
    <property type="entry name" value="DUF2147"/>
</dbReference>
<dbReference type="EMBL" id="JBHUMP010000003">
    <property type="protein sequence ID" value="MFD2738948.1"/>
    <property type="molecule type" value="Genomic_DNA"/>
</dbReference>
<evidence type="ECO:0000313" key="3">
    <source>
        <dbReference type="EMBL" id="MFD2738948.1"/>
    </source>
</evidence>
<dbReference type="Pfam" id="PF09917">
    <property type="entry name" value="DUF2147"/>
    <property type="match status" value="1"/>
</dbReference>
<reference evidence="4" key="1">
    <citation type="journal article" date="2019" name="Int. J. Syst. Evol. Microbiol.">
        <title>The Global Catalogue of Microorganisms (GCM) 10K type strain sequencing project: providing services to taxonomists for standard genome sequencing and annotation.</title>
        <authorList>
            <consortium name="The Broad Institute Genomics Platform"/>
            <consortium name="The Broad Institute Genome Sequencing Center for Infectious Disease"/>
            <person name="Wu L."/>
            <person name="Ma J."/>
        </authorList>
    </citation>
    <scope>NUCLEOTIDE SEQUENCE [LARGE SCALE GENOMIC DNA]</scope>
    <source>
        <strain evidence="4">TISTR 2562</strain>
    </source>
</reference>
<dbReference type="Gene3D" id="2.40.128.520">
    <property type="match status" value="1"/>
</dbReference>
<comment type="caution">
    <text evidence="3">The sequence shown here is derived from an EMBL/GenBank/DDBJ whole genome shotgun (WGS) entry which is preliminary data.</text>
</comment>
<proteinExistence type="predicted"/>
<feature type="chain" id="PRO_5045655321" evidence="1">
    <location>
        <begin position="21"/>
        <end position="129"/>
    </location>
</feature>
<gene>
    <name evidence="3" type="ORF">ACFSUD_05165</name>
</gene>
<sequence length="129" mass="13422">MRMFLAALITGIGLGTAAMAGDPALGTWQTEPDDGAYAHVTMQPCGTAICGVIARTFNATGEYASPNIGKQLVIGMAPQGAGKYAGKVWRPSNDKIYIGKMQVSGDSLKLSGCVAGGLICSKQGWRRVK</sequence>
<keyword evidence="1" id="KW-0732">Signal</keyword>
<feature type="signal peptide" evidence="1">
    <location>
        <begin position="1"/>
        <end position="20"/>
    </location>
</feature>
<organism evidence="3 4">
    <name type="scientific">Sulfitobacter aestuarii</name>
    <dbReference type="NCBI Taxonomy" id="2161676"/>
    <lineage>
        <taxon>Bacteria</taxon>
        <taxon>Pseudomonadati</taxon>
        <taxon>Pseudomonadota</taxon>
        <taxon>Alphaproteobacteria</taxon>
        <taxon>Rhodobacterales</taxon>
        <taxon>Roseobacteraceae</taxon>
        <taxon>Sulfitobacter</taxon>
    </lineage>
</organism>
<evidence type="ECO:0000256" key="1">
    <source>
        <dbReference type="SAM" id="SignalP"/>
    </source>
</evidence>
<accession>A0ABW5TZ57</accession>
<feature type="domain" description="DUF2147" evidence="2">
    <location>
        <begin position="26"/>
        <end position="127"/>
    </location>
</feature>